<keyword evidence="9" id="KW-0413">Isomerase</keyword>
<dbReference type="Pfam" id="PF00772">
    <property type="entry name" value="DnaB"/>
    <property type="match status" value="1"/>
</dbReference>
<keyword evidence="3" id="KW-0235">DNA replication</keyword>
<keyword evidence="2" id="KW-0639">Primosome</keyword>
<keyword evidence="7" id="KW-0067">ATP-binding</keyword>
<dbReference type="SMART" id="SM00382">
    <property type="entry name" value="AAA"/>
    <property type="match status" value="1"/>
</dbReference>
<protein>
    <recommendedName>
        <fullName evidence="10">DNA 5'-3' helicase</fullName>
        <ecNumber evidence="10">5.6.2.3</ecNumber>
    </recommendedName>
</protein>
<evidence type="ECO:0000313" key="14">
    <source>
        <dbReference type="Proteomes" id="UP001221686"/>
    </source>
</evidence>
<dbReference type="PANTHER" id="PTHR30153">
    <property type="entry name" value="REPLICATIVE DNA HELICASE DNAB"/>
    <property type="match status" value="1"/>
</dbReference>
<dbReference type="RefSeq" id="WP_272088445.1">
    <property type="nucleotide sequence ID" value="NZ_JAQNDL010000002.1"/>
</dbReference>
<evidence type="ECO:0000256" key="1">
    <source>
        <dbReference type="ARBA" id="ARBA00008428"/>
    </source>
</evidence>
<dbReference type="PANTHER" id="PTHR30153:SF2">
    <property type="entry name" value="REPLICATIVE DNA HELICASE"/>
    <property type="match status" value="1"/>
</dbReference>
<accession>A0ABT5E275</accession>
<dbReference type="Gene3D" id="3.40.50.300">
    <property type="entry name" value="P-loop containing nucleotide triphosphate hydrolases"/>
    <property type="match status" value="1"/>
</dbReference>
<dbReference type="Gene3D" id="1.10.860.10">
    <property type="entry name" value="DNAb Helicase, Chain A"/>
    <property type="match status" value="1"/>
</dbReference>
<evidence type="ECO:0000256" key="9">
    <source>
        <dbReference type="ARBA" id="ARBA00023235"/>
    </source>
</evidence>
<dbReference type="SUPFAM" id="SSF48024">
    <property type="entry name" value="N-terminal domain of DnaB helicase"/>
    <property type="match status" value="1"/>
</dbReference>
<dbReference type="InterPro" id="IPR027417">
    <property type="entry name" value="P-loop_NTPase"/>
</dbReference>
<dbReference type="SUPFAM" id="SSF52540">
    <property type="entry name" value="P-loop containing nucleoside triphosphate hydrolases"/>
    <property type="match status" value="1"/>
</dbReference>
<dbReference type="InterPro" id="IPR007694">
    <property type="entry name" value="DNA_helicase_DnaB-like_C"/>
</dbReference>
<keyword evidence="4" id="KW-0547">Nucleotide-binding</keyword>
<evidence type="ECO:0000256" key="11">
    <source>
        <dbReference type="ARBA" id="ARBA00048954"/>
    </source>
</evidence>
<evidence type="ECO:0000256" key="10">
    <source>
        <dbReference type="ARBA" id="ARBA00044969"/>
    </source>
</evidence>
<dbReference type="PROSITE" id="PS51199">
    <property type="entry name" value="SF4_HELICASE"/>
    <property type="match status" value="1"/>
</dbReference>
<evidence type="ECO:0000256" key="7">
    <source>
        <dbReference type="ARBA" id="ARBA00022840"/>
    </source>
</evidence>
<evidence type="ECO:0000256" key="4">
    <source>
        <dbReference type="ARBA" id="ARBA00022741"/>
    </source>
</evidence>
<reference evidence="13 14" key="1">
    <citation type="submission" date="2022-11" db="EMBL/GenBank/DDBJ databases">
        <title>Minimal conservation of predation-associated metabolite biosynthetic gene clusters underscores biosynthetic potential of Myxococcota including descriptions for ten novel species: Archangium lansinium sp. nov., Myxococcus landrumus sp. nov., Nannocystis bai.</title>
        <authorList>
            <person name="Ahearne A."/>
            <person name="Stevens C."/>
            <person name="Dowd S."/>
        </authorList>
    </citation>
    <scope>NUCLEOTIDE SEQUENCE [LARGE SCALE GENOMIC DNA]</scope>
    <source>
        <strain evidence="13 14">BB15-2</strain>
    </source>
</reference>
<comment type="similarity">
    <text evidence="1">Belongs to the helicase family. DnaB subfamily.</text>
</comment>
<comment type="caution">
    <text evidence="13">The sequence shown here is derived from an EMBL/GenBank/DDBJ whole genome shotgun (WGS) entry which is preliminary data.</text>
</comment>
<dbReference type="InterPro" id="IPR003593">
    <property type="entry name" value="AAA+_ATPase"/>
</dbReference>
<evidence type="ECO:0000256" key="8">
    <source>
        <dbReference type="ARBA" id="ARBA00023125"/>
    </source>
</evidence>
<gene>
    <name evidence="13" type="ORF">POL25_23820</name>
</gene>
<dbReference type="InterPro" id="IPR016136">
    <property type="entry name" value="DNA_helicase_N/primase_C"/>
</dbReference>
<keyword evidence="8" id="KW-0238">DNA-binding</keyword>
<organism evidence="13 14">
    <name type="scientific">Nannocystis bainbridge</name>
    <dbReference type="NCBI Taxonomy" id="2995303"/>
    <lineage>
        <taxon>Bacteria</taxon>
        <taxon>Pseudomonadati</taxon>
        <taxon>Myxococcota</taxon>
        <taxon>Polyangia</taxon>
        <taxon>Nannocystales</taxon>
        <taxon>Nannocystaceae</taxon>
        <taxon>Nannocystis</taxon>
    </lineage>
</organism>
<dbReference type="GO" id="GO:0004386">
    <property type="term" value="F:helicase activity"/>
    <property type="evidence" value="ECO:0007669"/>
    <property type="project" value="UniProtKB-KW"/>
</dbReference>
<keyword evidence="5" id="KW-0378">Hydrolase</keyword>
<evidence type="ECO:0000256" key="5">
    <source>
        <dbReference type="ARBA" id="ARBA00022801"/>
    </source>
</evidence>
<comment type="catalytic activity">
    <reaction evidence="11">
        <text>ATP + H2O = ADP + phosphate + H(+)</text>
        <dbReference type="Rhea" id="RHEA:13065"/>
        <dbReference type="ChEBI" id="CHEBI:15377"/>
        <dbReference type="ChEBI" id="CHEBI:15378"/>
        <dbReference type="ChEBI" id="CHEBI:30616"/>
        <dbReference type="ChEBI" id="CHEBI:43474"/>
        <dbReference type="ChEBI" id="CHEBI:456216"/>
        <dbReference type="EC" id="5.6.2.3"/>
    </reaction>
</comment>
<dbReference type="EMBL" id="JAQNDL010000002">
    <property type="protein sequence ID" value="MDC0719948.1"/>
    <property type="molecule type" value="Genomic_DNA"/>
</dbReference>
<keyword evidence="6 13" id="KW-0347">Helicase</keyword>
<evidence type="ECO:0000313" key="13">
    <source>
        <dbReference type="EMBL" id="MDC0719948.1"/>
    </source>
</evidence>
<evidence type="ECO:0000256" key="2">
    <source>
        <dbReference type="ARBA" id="ARBA00022515"/>
    </source>
</evidence>
<name>A0ABT5E275_9BACT</name>
<dbReference type="Proteomes" id="UP001221686">
    <property type="component" value="Unassembled WGS sequence"/>
</dbReference>
<dbReference type="EC" id="5.6.2.3" evidence="10"/>
<dbReference type="InterPro" id="IPR036185">
    <property type="entry name" value="DNA_heli_DnaB-like_N_sf"/>
</dbReference>
<proteinExistence type="inferred from homology"/>
<dbReference type="InterPro" id="IPR007693">
    <property type="entry name" value="DNA_helicase_DnaB-like_N"/>
</dbReference>
<dbReference type="Pfam" id="PF03796">
    <property type="entry name" value="DnaB_C"/>
    <property type="match status" value="1"/>
</dbReference>
<evidence type="ECO:0000256" key="6">
    <source>
        <dbReference type="ARBA" id="ARBA00022806"/>
    </source>
</evidence>
<evidence type="ECO:0000259" key="12">
    <source>
        <dbReference type="PROSITE" id="PS51199"/>
    </source>
</evidence>
<keyword evidence="14" id="KW-1185">Reference proteome</keyword>
<evidence type="ECO:0000256" key="3">
    <source>
        <dbReference type="ARBA" id="ARBA00022705"/>
    </source>
</evidence>
<sequence length="445" mass="48610">MPTERAVVGAVLVFGAAALDAVATLRPAEDFTARGLAEIVMTARELAARGVQVDPVTVDAELRQRHPKLVDLVYLSGLADASAPRATLPRHAAELRRLGTLRELRFAALDLAERCGAPDADPAELRIRAARVAETRRDGTGLRTARDAIADLFRAWKEGPPPRLSWGIPQIDEMVGGMRPGNVYVLGGRPGHGKTSLALQVARALAVPRNIQRELGDDPVRPVLLIELEMPEAEVVEALLAQESGIDAKKVAARILDDESSDAIFDAAERIAAGRLSIDCESFTITQIEERAREWRRLNPDGMGLIVLDYVQLVKATETPGGYERRDLEVAEISRALKRLSKDLAIPILVIAALNRASEARQGHRPGLADLRECGRLEYDASAALFVFREELYLIDGSSQNRQRLAEVAGTAEILVAKNRHGATGVIRLAYVKALRRFAVLQRRL</sequence>
<feature type="domain" description="SF4 helicase" evidence="12">
    <location>
        <begin position="157"/>
        <end position="445"/>
    </location>
</feature>